<dbReference type="EMBL" id="CP035758">
    <property type="protein sequence ID" value="QBD76033.1"/>
    <property type="molecule type" value="Genomic_DNA"/>
</dbReference>
<reference evidence="1 2" key="1">
    <citation type="submission" date="2019-01" db="EMBL/GenBank/DDBJ databases">
        <title>Ktedonosporobacter rubrisoli SCAWS-G2.</title>
        <authorList>
            <person name="Huang Y."/>
            <person name="Yan B."/>
        </authorList>
    </citation>
    <scope>NUCLEOTIDE SEQUENCE [LARGE SCALE GENOMIC DNA]</scope>
    <source>
        <strain evidence="1 2">SCAWS-G2</strain>
    </source>
</reference>
<dbReference type="Proteomes" id="UP000290365">
    <property type="component" value="Chromosome"/>
</dbReference>
<name>A0A4P6JLS2_KTERU</name>
<dbReference type="RefSeq" id="WP_129886629.1">
    <property type="nucleotide sequence ID" value="NZ_CP035758.1"/>
</dbReference>
<evidence type="ECO:0008006" key="3">
    <source>
        <dbReference type="Google" id="ProtNLM"/>
    </source>
</evidence>
<dbReference type="AlphaFoldDB" id="A0A4P6JLS2"/>
<evidence type="ECO:0000313" key="1">
    <source>
        <dbReference type="EMBL" id="QBD76033.1"/>
    </source>
</evidence>
<protein>
    <recommendedName>
        <fullName evidence="3">DUF892 family protein</fullName>
    </recommendedName>
</protein>
<gene>
    <name evidence="1" type="ORF">EPA93_08445</name>
</gene>
<dbReference type="KEGG" id="kbs:EPA93_08445"/>
<dbReference type="OrthoDB" id="165009at2"/>
<keyword evidence="2" id="KW-1185">Reference proteome</keyword>
<evidence type="ECO:0000313" key="2">
    <source>
        <dbReference type="Proteomes" id="UP000290365"/>
    </source>
</evidence>
<organism evidence="1 2">
    <name type="scientific">Ktedonosporobacter rubrisoli</name>
    <dbReference type="NCBI Taxonomy" id="2509675"/>
    <lineage>
        <taxon>Bacteria</taxon>
        <taxon>Bacillati</taxon>
        <taxon>Chloroflexota</taxon>
        <taxon>Ktedonobacteria</taxon>
        <taxon>Ktedonobacterales</taxon>
        <taxon>Ktedonosporobacteraceae</taxon>
        <taxon>Ktedonosporobacter</taxon>
    </lineage>
</organism>
<sequence length="90" mass="10208">MAMRQEEQSKANCSEVARLRQSISDEYLAAQRGLYGLAQTARHDFIQARLQGVERHYIELSKLIGEEQAIDTVIEINDTHAEAQRGQPQP</sequence>
<accession>A0A4P6JLS2</accession>
<proteinExistence type="predicted"/>